<comment type="caution">
    <text evidence="2">The sequence shown here is derived from an EMBL/GenBank/DDBJ whole genome shotgun (WGS) entry which is preliminary data.</text>
</comment>
<feature type="transmembrane region" description="Helical" evidence="1">
    <location>
        <begin position="139"/>
        <end position="163"/>
    </location>
</feature>
<organism evidence="2 3">
    <name type="scientific">Ornatilinea apprima</name>
    <dbReference type="NCBI Taxonomy" id="1134406"/>
    <lineage>
        <taxon>Bacteria</taxon>
        <taxon>Bacillati</taxon>
        <taxon>Chloroflexota</taxon>
        <taxon>Anaerolineae</taxon>
        <taxon>Anaerolineales</taxon>
        <taxon>Anaerolineaceae</taxon>
        <taxon>Ornatilinea</taxon>
    </lineage>
</organism>
<feature type="transmembrane region" description="Helical" evidence="1">
    <location>
        <begin position="107"/>
        <end position="127"/>
    </location>
</feature>
<dbReference type="Proteomes" id="UP000050417">
    <property type="component" value="Unassembled WGS sequence"/>
</dbReference>
<sequence length="246" mass="27174">MNSAQIFRTFGPVDARMVWRDSLLRSSLFLPVVMGLAMRVVVPPFVETISRLISFDLQPYAPMTLTYLMLMMMPSFAGMLVGMLLLDQRDDRTLTALQVTPLSLKGYLMYRLAVPTLLGFVMTLIAVPLSGLMTFSVSALLAAALLAAPLAPVFALVFAGLAANKVQGLAVMKTVGGIVELPIIGFFLPERWQPLFGVIPTYWPAKVFTLLQNGEAGAWLYALVGVAYQILLIWLLARRFHHQMTH</sequence>
<keyword evidence="1" id="KW-0472">Membrane</keyword>
<evidence type="ECO:0000313" key="3">
    <source>
        <dbReference type="Proteomes" id="UP000050417"/>
    </source>
</evidence>
<feature type="transmembrane region" description="Helical" evidence="1">
    <location>
        <begin position="26"/>
        <end position="46"/>
    </location>
</feature>
<name>A0A0P6XMV2_9CHLR</name>
<evidence type="ECO:0000256" key="1">
    <source>
        <dbReference type="SAM" id="Phobius"/>
    </source>
</evidence>
<dbReference type="RefSeq" id="WP_075063136.1">
    <property type="nucleotide sequence ID" value="NZ_LGCL01000025.1"/>
</dbReference>
<dbReference type="STRING" id="1134406.ADN00_11380"/>
<protein>
    <submittedName>
        <fullName evidence="2">Uncharacterized protein</fullName>
    </submittedName>
</protein>
<dbReference type="OrthoDB" id="1551065at2"/>
<keyword evidence="1" id="KW-1133">Transmembrane helix</keyword>
<dbReference type="EMBL" id="LGCL01000025">
    <property type="protein sequence ID" value="KPL76553.1"/>
    <property type="molecule type" value="Genomic_DNA"/>
</dbReference>
<dbReference type="AlphaFoldDB" id="A0A0P6XMV2"/>
<proteinExistence type="predicted"/>
<feature type="transmembrane region" description="Helical" evidence="1">
    <location>
        <begin position="66"/>
        <end position="86"/>
    </location>
</feature>
<gene>
    <name evidence="2" type="ORF">ADN00_11380</name>
</gene>
<feature type="transmembrane region" description="Helical" evidence="1">
    <location>
        <begin position="218"/>
        <end position="237"/>
    </location>
</feature>
<accession>A0A0P6XMV2</accession>
<keyword evidence="3" id="KW-1185">Reference proteome</keyword>
<evidence type="ECO:0000313" key="2">
    <source>
        <dbReference type="EMBL" id="KPL76553.1"/>
    </source>
</evidence>
<feature type="transmembrane region" description="Helical" evidence="1">
    <location>
        <begin position="170"/>
        <end position="188"/>
    </location>
</feature>
<reference evidence="2 3" key="1">
    <citation type="submission" date="2015-07" db="EMBL/GenBank/DDBJ databases">
        <title>Genome sequence of Ornatilinea apprima DSM 23815.</title>
        <authorList>
            <person name="Hemp J."/>
            <person name="Ward L.M."/>
            <person name="Pace L.A."/>
            <person name="Fischer W.W."/>
        </authorList>
    </citation>
    <scope>NUCLEOTIDE SEQUENCE [LARGE SCALE GENOMIC DNA]</scope>
    <source>
        <strain evidence="2 3">P3M-1</strain>
    </source>
</reference>
<keyword evidence="1" id="KW-0812">Transmembrane</keyword>